<dbReference type="RefSeq" id="WP_126614174.1">
    <property type="nucleotide sequence ID" value="NZ_CP034562.1"/>
</dbReference>
<dbReference type="EMBL" id="CP034562">
    <property type="protein sequence ID" value="AZQ62555.1"/>
    <property type="molecule type" value="Genomic_DNA"/>
</dbReference>
<keyword evidence="1" id="KW-0472">Membrane</keyword>
<reference evidence="2 3" key="1">
    <citation type="submission" date="2018-12" db="EMBL/GenBank/DDBJ databases">
        <title>Flammeovirga pectinis sp. nov., isolated from the gut of the Korean scallop, Patinopecten yessoensis.</title>
        <authorList>
            <person name="Bae J.-W."/>
            <person name="Jeong Y.-S."/>
            <person name="Kang W."/>
        </authorList>
    </citation>
    <scope>NUCLEOTIDE SEQUENCE [LARGE SCALE GENOMIC DNA]</scope>
    <source>
        <strain evidence="2 3">L12M1</strain>
    </source>
</reference>
<keyword evidence="1" id="KW-0812">Transmembrane</keyword>
<organism evidence="2 3">
    <name type="scientific">Flammeovirga pectinis</name>
    <dbReference type="NCBI Taxonomy" id="2494373"/>
    <lineage>
        <taxon>Bacteria</taxon>
        <taxon>Pseudomonadati</taxon>
        <taxon>Bacteroidota</taxon>
        <taxon>Cytophagia</taxon>
        <taxon>Cytophagales</taxon>
        <taxon>Flammeovirgaceae</taxon>
        <taxon>Flammeovirga</taxon>
    </lineage>
</organism>
<dbReference type="Gene3D" id="2.40.160.60">
    <property type="entry name" value="Outer membrane protein transport protein (OMPP1/FadL/TodX)"/>
    <property type="match status" value="1"/>
</dbReference>
<dbReference type="Proteomes" id="UP000267268">
    <property type="component" value="Chromosome 1"/>
</dbReference>
<feature type="transmembrane region" description="Helical" evidence="1">
    <location>
        <begin position="12"/>
        <end position="31"/>
    </location>
</feature>
<evidence type="ECO:0000313" key="2">
    <source>
        <dbReference type="EMBL" id="AZQ62555.1"/>
    </source>
</evidence>
<name>A0A3S9P2Z0_9BACT</name>
<evidence type="ECO:0000256" key="1">
    <source>
        <dbReference type="SAM" id="Phobius"/>
    </source>
</evidence>
<keyword evidence="1" id="KW-1133">Transmembrane helix</keyword>
<sequence>MRRSFYLIINKYLSILLLFLFIYTFSFNSYGQIEAPKYVNEYLAIGVGARALAMGNSQTELVNDATAGYWNPAGLLNIEDRYTASLMHAEYFAGIANYDFAGFATKIDEQSALGFSAIRFGVDDIPDTRYLFDPDGSLNWDNVKSFSASDYAFIFSYARMFPNLPNFQFGANAKIIYRNAGQFANAWGFGLDIGVQWQKGTWKAGVTAKDITGTYNIWTYNPATFYDVFAATGNTIPDNSVEVATPRLIVGGAKSFPIWKNSQLENADELIGVLVSLGADITFDGKRNTVIKSELLSVDPHAGVEFHYKQMIFLRGGISQLQYITEFNGTKTLEFLPSFGAGFAFKGFTIDYALTNIGDVSTASLYSHIFSLKANFGRTFKRSTSTPKSDKYY</sequence>
<gene>
    <name evidence="2" type="ORF">EI427_10005</name>
</gene>
<protein>
    <submittedName>
        <fullName evidence="2">PorV/PorQ family protein</fullName>
    </submittedName>
</protein>
<dbReference type="AlphaFoldDB" id="A0A3S9P2Z0"/>
<dbReference type="OrthoDB" id="9808507at2"/>
<keyword evidence="3" id="KW-1185">Reference proteome</keyword>
<accession>A0A3S9P2Z0</accession>
<proteinExistence type="predicted"/>
<dbReference type="NCBIfam" id="NF033709">
    <property type="entry name" value="PorV_fam"/>
    <property type="match status" value="1"/>
</dbReference>
<evidence type="ECO:0000313" key="3">
    <source>
        <dbReference type="Proteomes" id="UP000267268"/>
    </source>
</evidence>
<dbReference type="KEGG" id="fll:EI427_10005"/>